<evidence type="ECO:0000256" key="1">
    <source>
        <dbReference type="ARBA" id="ARBA00009576"/>
    </source>
</evidence>
<evidence type="ECO:0000313" key="5">
    <source>
        <dbReference type="Proteomes" id="UP000714618"/>
    </source>
</evidence>
<keyword evidence="5" id="KW-1185">Reference proteome</keyword>
<dbReference type="InterPro" id="IPR036686">
    <property type="entry name" value="Class_II_Hydrophobin_sf"/>
</dbReference>
<evidence type="ECO:0000313" key="4">
    <source>
        <dbReference type="EMBL" id="CAD0093949.1"/>
    </source>
</evidence>
<sequence>MKTFVSILAIVTIATAAATPNLKRRTGIIEMRAVSDLCGPLDTPMCCATDVLGVADLTCSPVPTSVTTSDDFESYCAAEGKSAECCVTSLLGDLGLVCSAAA</sequence>
<keyword evidence="2" id="KW-1015">Disulfide bond</keyword>
<dbReference type="Proteomes" id="UP000714618">
    <property type="component" value="Unassembled WGS sequence"/>
</dbReference>
<dbReference type="Pfam" id="PF06766">
    <property type="entry name" value="Hydrophobin_2"/>
    <property type="match status" value="1"/>
</dbReference>
<protein>
    <recommendedName>
        <fullName evidence="6">Hydrophobin</fullName>
    </recommendedName>
</protein>
<dbReference type="AlphaFoldDB" id="A0A9N8JYW7"/>
<feature type="signal peptide" evidence="3">
    <location>
        <begin position="1"/>
        <end position="18"/>
    </location>
</feature>
<organism evidence="4 5">
    <name type="scientific">Aureobasidium mustum</name>
    <dbReference type="NCBI Taxonomy" id="2773714"/>
    <lineage>
        <taxon>Eukaryota</taxon>
        <taxon>Fungi</taxon>
        <taxon>Dikarya</taxon>
        <taxon>Ascomycota</taxon>
        <taxon>Pezizomycotina</taxon>
        <taxon>Dothideomycetes</taxon>
        <taxon>Dothideomycetidae</taxon>
        <taxon>Dothideales</taxon>
        <taxon>Saccotheciaceae</taxon>
        <taxon>Aureobasidium</taxon>
    </lineage>
</organism>
<gene>
    <name evidence="4" type="ORF">AWRI4233_LOCUS4461</name>
</gene>
<dbReference type="EMBL" id="CAIJEO010000005">
    <property type="protein sequence ID" value="CAD0093949.1"/>
    <property type="molecule type" value="Genomic_DNA"/>
</dbReference>
<dbReference type="GO" id="GO:0005576">
    <property type="term" value="C:extracellular region"/>
    <property type="evidence" value="ECO:0007669"/>
    <property type="project" value="InterPro"/>
</dbReference>
<comment type="caution">
    <text evidence="4">The sequence shown here is derived from an EMBL/GenBank/DDBJ whole genome shotgun (WGS) entry which is preliminary data.</text>
</comment>
<feature type="chain" id="PRO_5040331665" description="Hydrophobin" evidence="3">
    <location>
        <begin position="19"/>
        <end position="102"/>
    </location>
</feature>
<name>A0A9N8JYW7_9PEZI</name>
<evidence type="ECO:0000256" key="2">
    <source>
        <dbReference type="ARBA" id="ARBA00023157"/>
    </source>
</evidence>
<dbReference type="InterPro" id="IPR010636">
    <property type="entry name" value="Class_II_hydrophobin"/>
</dbReference>
<evidence type="ECO:0000256" key="3">
    <source>
        <dbReference type="SAM" id="SignalP"/>
    </source>
</evidence>
<proteinExistence type="inferred from homology"/>
<dbReference type="CDD" id="cd23508">
    <property type="entry name" value="hydrophobin_II"/>
    <property type="match status" value="1"/>
</dbReference>
<dbReference type="SUPFAM" id="SSF101751">
    <property type="entry name" value="Hydrophobin II, HfbII"/>
    <property type="match status" value="1"/>
</dbReference>
<reference evidence="4" key="1">
    <citation type="submission" date="2020-06" db="EMBL/GenBank/DDBJ databases">
        <authorList>
            <person name="Onetto C."/>
        </authorList>
    </citation>
    <scope>NUCLEOTIDE SEQUENCE</scope>
</reference>
<dbReference type="PANTHER" id="PTHR42341">
    <property type="entry name" value="HYDROPHOBIN"/>
    <property type="match status" value="1"/>
</dbReference>
<evidence type="ECO:0008006" key="6">
    <source>
        <dbReference type="Google" id="ProtNLM"/>
    </source>
</evidence>
<dbReference type="PANTHER" id="PTHR42341:SF2">
    <property type="entry name" value="HYDROPHOBIN"/>
    <property type="match status" value="1"/>
</dbReference>
<comment type="similarity">
    <text evidence="1">Belongs to the cerato-ulmin hydrophobin family.</text>
</comment>
<dbReference type="OrthoDB" id="4500971at2759"/>
<accession>A0A9N8JYW7</accession>
<dbReference type="Gene3D" id="3.20.120.10">
    <property type="entry name" value="Hydrophobin"/>
    <property type="match status" value="1"/>
</dbReference>
<keyword evidence="3" id="KW-0732">Signal</keyword>